<dbReference type="EMBL" id="CP046455">
    <property type="protein sequence ID" value="QGU08452.1"/>
    <property type="molecule type" value="Genomic_DNA"/>
</dbReference>
<evidence type="ECO:0000256" key="3">
    <source>
        <dbReference type="ARBA" id="ARBA00022989"/>
    </source>
</evidence>
<accession>A0A6B8VS94</accession>
<evidence type="ECO:0000256" key="4">
    <source>
        <dbReference type="ARBA" id="ARBA00023136"/>
    </source>
</evidence>
<dbReference type="GO" id="GO:0140359">
    <property type="term" value="F:ABC-type transporter activity"/>
    <property type="evidence" value="ECO:0007669"/>
    <property type="project" value="InterPro"/>
</dbReference>
<evidence type="ECO:0000256" key="2">
    <source>
        <dbReference type="ARBA" id="ARBA00022692"/>
    </source>
</evidence>
<protein>
    <submittedName>
        <fullName evidence="7">ABC-2 family transporter protein</fullName>
    </submittedName>
</protein>
<feature type="transmembrane region" description="Helical" evidence="5">
    <location>
        <begin position="324"/>
        <end position="344"/>
    </location>
</feature>
<evidence type="ECO:0000259" key="6">
    <source>
        <dbReference type="Pfam" id="PF12698"/>
    </source>
</evidence>
<feature type="domain" description="ABC-2 type transporter transmembrane" evidence="6">
    <location>
        <begin position="377"/>
        <end position="680"/>
    </location>
</feature>
<feature type="transmembrane region" description="Helical" evidence="5">
    <location>
        <begin position="604"/>
        <end position="629"/>
    </location>
</feature>
<gene>
    <name evidence="7" type="ORF">COCCU_12760</name>
</gene>
<evidence type="ECO:0000313" key="8">
    <source>
        <dbReference type="Proteomes" id="UP000424462"/>
    </source>
</evidence>
<feature type="transmembrane region" description="Helical" evidence="5">
    <location>
        <begin position="546"/>
        <end position="565"/>
    </location>
</feature>
<keyword evidence="3 5" id="KW-1133">Transmembrane helix</keyword>
<dbReference type="KEGG" id="cok:COCCU_12760"/>
<dbReference type="PANTHER" id="PTHR43077">
    <property type="entry name" value="TRANSPORT PERMEASE YVFS-RELATED"/>
    <property type="match status" value="1"/>
</dbReference>
<feature type="transmembrane region" description="Helical" evidence="5">
    <location>
        <begin position="577"/>
        <end position="597"/>
    </location>
</feature>
<evidence type="ECO:0000313" key="7">
    <source>
        <dbReference type="EMBL" id="QGU08452.1"/>
    </source>
</evidence>
<evidence type="ECO:0000256" key="5">
    <source>
        <dbReference type="SAM" id="Phobius"/>
    </source>
</evidence>
<dbReference type="Pfam" id="PF12698">
    <property type="entry name" value="ABC2_membrane_3"/>
    <property type="match status" value="1"/>
</dbReference>
<feature type="transmembrane region" description="Helical" evidence="5">
    <location>
        <begin position="661"/>
        <end position="682"/>
    </location>
</feature>
<feature type="transmembrane region" description="Helical" evidence="5">
    <location>
        <begin position="168"/>
        <end position="192"/>
    </location>
</feature>
<feature type="transmembrane region" description="Helical" evidence="5">
    <location>
        <begin position="263"/>
        <end position="284"/>
    </location>
</feature>
<dbReference type="InterPro" id="IPR013525">
    <property type="entry name" value="ABC2_TM"/>
</dbReference>
<dbReference type="Proteomes" id="UP000424462">
    <property type="component" value="Chromosome"/>
</dbReference>
<feature type="transmembrane region" description="Helical" evidence="5">
    <location>
        <begin position="204"/>
        <end position="223"/>
    </location>
</feature>
<name>A0A6B8VS94_9CORY</name>
<comment type="subcellular location">
    <subcellularLocation>
        <location evidence="1">Membrane</location>
        <topology evidence="1">Multi-pass membrane protein</topology>
    </subcellularLocation>
</comment>
<sequence>MSSTTYPPEHSDPEAPSVETAAAAAAKREKAEKIGRYVAMFLMPVLMVGMMITGYLGAMHSPSPNDMPIAVTGNTTVTQAFTQNLVANNPGAVDVEVAADEQTARNMVFDREVTAAVSLSGSTATLYTASGAGAQLGSTVTGLVAPEVLALDLELTTEDLAPLPEQDISGLAAMFLTTALVMAGYLPFSVLISNSPELLRFRRALPLLAGWSALIAALAWLVTGPMLGVVGSEHTTAVLGISWLGVFAIGSVQLFFTRLFGPMAVLVGMLFLMVLGMPASNMSFPISTMPSFYTQLHAFLPMPAIGEALRSELYFGGAGAGRHLLVLVFGAIAGLGATLLYDVLKKRKHPAPKPMVINMPSLHGGKRPKSRFWRYASLFVFPFVMVSMMLTVMLGAMHEPSPKDMPVAVVGTTTEQAEQTIAGLEQNMTGLFDLRALNNETEAREQVAEREIVGALILPSAENPTATLLSNQAGSSSAQMVISQVFTQVMGAQQIELSIEDIAPLPDSDSNGTSTMYIAMGWMLSGFMIIIVGANAAPSSRPLRKLLPIAAIYAPFMSAFVWLIADPITGAIDGHFWALLGTGAVAIFCVAMFAAVFERLIGMLSVIPVIGVLMFLGVPASNGALSIYMEPELFRLLHNYLPMPAAVETIRSILYFNGDVVGAHLSTFAIWGVVSLALVFIIDRIKPVSTSTDLIAYLPAEGTEKYGEDAKAELAAHMEATKKTTETELVNA</sequence>
<keyword evidence="2 5" id="KW-0812">Transmembrane</keyword>
<dbReference type="RefSeq" id="WP_231598773.1">
    <property type="nucleotide sequence ID" value="NZ_CP046455.1"/>
</dbReference>
<proteinExistence type="predicted"/>
<feature type="transmembrane region" description="Helical" evidence="5">
    <location>
        <begin position="514"/>
        <end position="534"/>
    </location>
</feature>
<dbReference type="InterPro" id="IPR051328">
    <property type="entry name" value="T7SS_ABC-Transporter"/>
</dbReference>
<organism evidence="7 8">
    <name type="scientific">Corynebacterium occultum</name>
    <dbReference type="NCBI Taxonomy" id="2675219"/>
    <lineage>
        <taxon>Bacteria</taxon>
        <taxon>Bacillati</taxon>
        <taxon>Actinomycetota</taxon>
        <taxon>Actinomycetes</taxon>
        <taxon>Mycobacteriales</taxon>
        <taxon>Corynebacteriaceae</taxon>
        <taxon>Corynebacterium</taxon>
    </lineage>
</organism>
<keyword evidence="4 5" id="KW-0472">Membrane</keyword>
<feature type="transmembrane region" description="Helical" evidence="5">
    <location>
        <begin position="37"/>
        <end position="58"/>
    </location>
</feature>
<feature type="transmembrane region" description="Helical" evidence="5">
    <location>
        <begin position="235"/>
        <end position="256"/>
    </location>
</feature>
<evidence type="ECO:0000256" key="1">
    <source>
        <dbReference type="ARBA" id="ARBA00004141"/>
    </source>
</evidence>
<dbReference type="GO" id="GO:0016020">
    <property type="term" value="C:membrane"/>
    <property type="evidence" value="ECO:0007669"/>
    <property type="project" value="UniProtKB-SubCell"/>
</dbReference>
<dbReference type="PANTHER" id="PTHR43077:SF10">
    <property type="entry name" value="TRANSPORT PERMEASE PROTEIN"/>
    <property type="match status" value="1"/>
</dbReference>
<keyword evidence="8" id="KW-1185">Reference proteome</keyword>
<reference evidence="7 8" key="1">
    <citation type="submission" date="2019-11" db="EMBL/GenBank/DDBJ databases">
        <title>Complete genome sequence of Corynebacterium kalinowskii 1959, a novel Corynebacterium species isolated from soil of a small paddock in Vilsendorf, Germany.</title>
        <authorList>
            <person name="Schaffert L."/>
            <person name="Ruwe M."/>
            <person name="Milse J."/>
            <person name="Hanuschka K."/>
            <person name="Ortseifen V."/>
            <person name="Droste J."/>
            <person name="Brandt D."/>
            <person name="Schlueter L."/>
            <person name="Kutter Y."/>
            <person name="Vinke S."/>
            <person name="Viehoefer P."/>
            <person name="Jacob L."/>
            <person name="Luebke N.-C."/>
            <person name="Schulte-Berndt E."/>
            <person name="Hain C."/>
            <person name="Linder M."/>
            <person name="Schmidt P."/>
            <person name="Wollenschlaeger L."/>
            <person name="Luttermann T."/>
            <person name="Thieme E."/>
            <person name="Hassa J."/>
            <person name="Haak M."/>
            <person name="Wittchen M."/>
            <person name="Mentz A."/>
            <person name="Persicke M."/>
            <person name="Busche T."/>
            <person name="Ruckert C."/>
        </authorList>
    </citation>
    <scope>NUCLEOTIDE SEQUENCE [LARGE SCALE GENOMIC DNA]</scope>
    <source>
        <strain evidence="7 8">2039</strain>
    </source>
</reference>
<feature type="transmembrane region" description="Helical" evidence="5">
    <location>
        <begin position="375"/>
        <end position="397"/>
    </location>
</feature>
<dbReference type="AlphaFoldDB" id="A0A6B8VS94"/>